<reference evidence="1 2" key="1">
    <citation type="submission" date="2024-06" db="EMBL/GenBank/DDBJ databases">
        <title>Genomic Encyclopedia of Type Strains, Phase IV (KMG-IV): sequencing the most valuable type-strain genomes for metagenomic binning, comparative biology and taxonomic classification.</title>
        <authorList>
            <person name="Goeker M."/>
        </authorList>
    </citation>
    <scope>NUCLEOTIDE SEQUENCE [LARGE SCALE GENOMIC DNA]</scope>
    <source>
        <strain evidence="1 2">DSM 100022</strain>
    </source>
</reference>
<dbReference type="EMBL" id="JBEPMC010000022">
    <property type="protein sequence ID" value="MET3583774.1"/>
    <property type="molecule type" value="Genomic_DNA"/>
</dbReference>
<keyword evidence="2" id="KW-1185">Reference proteome</keyword>
<gene>
    <name evidence="1" type="ORF">ABID19_006839</name>
</gene>
<evidence type="ECO:0000313" key="1">
    <source>
        <dbReference type="EMBL" id="MET3583774.1"/>
    </source>
</evidence>
<protein>
    <submittedName>
        <fullName evidence="1">NAD/NADP transhydrogenase beta subunit</fullName>
    </submittedName>
</protein>
<evidence type="ECO:0000313" key="2">
    <source>
        <dbReference type="Proteomes" id="UP001549204"/>
    </source>
</evidence>
<dbReference type="SUPFAM" id="SSF52467">
    <property type="entry name" value="DHS-like NAD/FAD-binding domain"/>
    <property type="match status" value="1"/>
</dbReference>
<sequence length="30" mass="3447">DNTLFYKDGTMMLLGDAKKMTEEIVKAMDH</sequence>
<accession>A0ABV2GZS0</accession>
<feature type="non-terminal residue" evidence="1">
    <location>
        <position position="1"/>
    </location>
</feature>
<proteinExistence type="predicted"/>
<dbReference type="InterPro" id="IPR029035">
    <property type="entry name" value="DHS-like_NAD/FAD-binding_dom"/>
</dbReference>
<comment type="caution">
    <text evidence="1">The sequence shown here is derived from an EMBL/GenBank/DDBJ whole genome shotgun (WGS) entry which is preliminary data.</text>
</comment>
<dbReference type="Proteomes" id="UP001549204">
    <property type="component" value="Unassembled WGS sequence"/>
</dbReference>
<organism evidence="1 2">
    <name type="scientific">Mesorhizobium robiniae</name>
    <dbReference type="NCBI Taxonomy" id="559315"/>
    <lineage>
        <taxon>Bacteria</taxon>
        <taxon>Pseudomonadati</taxon>
        <taxon>Pseudomonadota</taxon>
        <taxon>Alphaproteobacteria</taxon>
        <taxon>Hyphomicrobiales</taxon>
        <taxon>Phyllobacteriaceae</taxon>
        <taxon>Mesorhizobium</taxon>
    </lineage>
</organism>
<name>A0ABV2GZS0_9HYPH</name>
<dbReference type="Gene3D" id="3.40.50.1220">
    <property type="entry name" value="TPP-binding domain"/>
    <property type="match status" value="1"/>
</dbReference>